<protein>
    <submittedName>
        <fullName evidence="3">Uncharacterized protein</fullName>
    </submittedName>
</protein>
<feature type="coiled-coil region" evidence="1">
    <location>
        <begin position="282"/>
        <end position="309"/>
    </location>
</feature>
<evidence type="ECO:0000313" key="3">
    <source>
        <dbReference type="EMBL" id="KAH0547961.1"/>
    </source>
</evidence>
<feature type="coiled-coil region" evidence="1">
    <location>
        <begin position="372"/>
        <end position="399"/>
    </location>
</feature>
<proteinExistence type="predicted"/>
<organism evidence="3 4">
    <name type="scientific">Trichoglossum hirsutum</name>
    <dbReference type="NCBI Taxonomy" id="265104"/>
    <lineage>
        <taxon>Eukaryota</taxon>
        <taxon>Fungi</taxon>
        <taxon>Dikarya</taxon>
        <taxon>Ascomycota</taxon>
        <taxon>Pezizomycotina</taxon>
        <taxon>Geoglossomycetes</taxon>
        <taxon>Geoglossales</taxon>
        <taxon>Geoglossaceae</taxon>
        <taxon>Trichoglossum</taxon>
    </lineage>
</organism>
<feature type="compositionally biased region" description="Low complexity" evidence="2">
    <location>
        <begin position="118"/>
        <end position="132"/>
    </location>
</feature>
<sequence length="436" mass="48168">MTGVTKSLESILNILQSRGIVRRSVISHSLQTHTNLASTYGDASRLPTASGPESPRMDIARRRTLDVERERDDSFKRAQRSPMDEGSRLLESTPSPTLRERRRRSIVSDVTTTIQAHSSVSQSPSSGYFPSPMQAPLPSARAFSTSSSLGNPTLPPISPSSQQPSQAALITHLSDLQHQVGTKSLALQTLQAEHNHLLSAYSRSQTRCGTLEKKFQVSDAEINNLTEERNRLQAQCDAFEKQVEDLLEQRDAAHKLSIANGGQYTSILQQASRLEAQSSSDRKKWKAEKDEWERVKEDMERRIKQLESEKAEGPINSEEPHVPEGNSEIIFHKSESPSAGGSPEHRTDILKLTVVAGDIILSTNPDDLRHEIIRLRHKANDLERTLQELKTEGQRIDQMLNGIGAISKRVFAKAEAATTSTTTPGSASTTGDSTQQ</sequence>
<reference evidence="3" key="1">
    <citation type="submission" date="2021-03" db="EMBL/GenBank/DDBJ databases">
        <title>Comparative genomics and phylogenomic investigation of the class Geoglossomycetes provide insights into ecological specialization and systematics.</title>
        <authorList>
            <person name="Melie T."/>
            <person name="Pirro S."/>
            <person name="Miller A.N."/>
            <person name="Quandt A."/>
        </authorList>
    </citation>
    <scope>NUCLEOTIDE SEQUENCE</scope>
    <source>
        <strain evidence="3">CAQ_001_2017</strain>
    </source>
</reference>
<keyword evidence="4" id="KW-1185">Reference proteome</keyword>
<feature type="region of interest" description="Disordered" evidence="2">
    <location>
        <begin position="41"/>
        <end position="166"/>
    </location>
</feature>
<accession>A0A9P8IH79</accession>
<feature type="compositionally biased region" description="Polar residues" evidence="2">
    <location>
        <begin position="142"/>
        <end position="151"/>
    </location>
</feature>
<feature type="region of interest" description="Disordered" evidence="2">
    <location>
        <begin position="416"/>
        <end position="436"/>
    </location>
</feature>
<evidence type="ECO:0000256" key="1">
    <source>
        <dbReference type="SAM" id="Coils"/>
    </source>
</evidence>
<feature type="compositionally biased region" description="Basic and acidic residues" evidence="2">
    <location>
        <begin position="55"/>
        <end position="88"/>
    </location>
</feature>
<gene>
    <name evidence="3" type="ORF">GP486_008298</name>
</gene>
<keyword evidence="1" id="KW-0175">Coiled coil</keyword>
<comment type="caution">
    <text evidence="3">The sequence shown here is derived from an EMBL/GenBank/DDBJ whole genome shotgun (WGS) entry which is preliminary data.</text>
</comment>
<dbReference type="AlphaFoldDB" id="A0A9P8IH79"/>
<evidence type="ECO:0000256" key="2">
    <source>
        <dbReference type="SAM" id="MobiDB-lite"/>
    </source>
</evidence>
<dbReference type="Proteomes" id="UP000750711">
    <property type="component" value="Unassembled WGS sequence"/>
</dbReference>
<feature type="compositionally biased region" description="Polar residues" evidence="2">
    <location>
        <begin position="108"/>
        <end position="117"/>
    </location>
</feature>
<dbReference type="EMBL" id="JAGHQM010003030">
    <property type="protein sequence ID" value="KAH0547961.1"/>
    <property type="molecule type" value="Genomic_DNA"/>
</dbReference>
<feature type="coiled-coil region" evidence="1">
    <location>
        <begin position="215"/>
        <end position="256"/>
    </location>
</feature>
<evidence type="ECO:0000313" key="4">
    <source>
        <dbReference type="Proteomes" id="UP000750711"/>
    </source>
</evidence>
<name>A0A9P8IH79_9PEZI</name>
<dbReference type="Gene3D" id="1.10.287.1490">
    <property type="match status" value="1"/>
</dbReference>